<dbReference type="PANTHER" id="PTHR34148">
    <property type="entry name" value="ADENOSYLCOBINAMIDE-GDP RIBAZOLETRANSFERASE"/>
    <property type="match status" value="1"/>
</dbReference>
<evidence type="ECO:0000256" key="4">
    <source>
        <dbReference type="ARBA" id="ARBA00010561"/>
    </source>
</evidence>
<dbReference type="EMBL" id="VTAW01000008">
    <property type="protein sequence ID" value="TYT62533.1"/>
    <property type="molecule type" value="Genomic_DNA"/>
</dbReference>
<evidence type="ECO:0000256" key="7">
    <source>
        <dbReference type="ARBA" id="ARBA00022475"/>
    </source>
</evidence>
<dbReference type="UniPathway" id="UPA00148">
    <property type="reaction ID" value="UER00238"/>
</dbReference>
<evidence type="ECO:0000256" key="17">
    <source>
        <dbReference type="ARBA" id="ARBA00048623"/>
    </source>
</evidence>
<protein>
    <recommendedName>
        <fullName evidence="6 19">Adenosylcobinamide-GDP ribazoletransferase</fullName>
        <ecNumber evidence="5 19">2.7.8.26</ecNumber>
    </recommendedName>
    <alternativeName>
        <fullName evidence="16 19">Cobalamin synthase</fullName>
    </alternativeName>
    <alternativeName>
        <fullName evidence="15 19">Cobalamin-5'-phosphate synthase</fullName>
    </alternativeName>
</protein>
<evidence type="ECO:0000313" key="21">
    <source>
        <dbReference type="Proteomes" id="UP000324104"/>
    </source>
</evidence>
<reference evidence="20 21" key="1">
    <citation type="submission" date="2019-08" db="EMBL/GenBank/DDBJ databases">
        <title>Archaea genome.</title>
        <authorList>
            <person name="Kajale S."/>
            <person name="Shouche Y."/>
            <person name="Deshpande N."/>
            <person name="Sharma A."/>
        </authorList>
    </citation>
    <scope>NUCLEOTIDE SEQUENCE [LARGE SCALE GENOMIC DNA]</scope>
    <source>
        <strain evidence="20 21">ESP3B_9</strain>
    </source>
</reference>
<feature type="transmembrane region" description="Helical" evidence="19">
    <location>
        <begin position="35"/>
        <end position="55"/>
    </location>
</feature>
<name>A0A5D5ANG0_9EURY</name>
<organism evidence="20 21">
    <name type="scientific">Natrialba swarupiae</name>
    <dbReference type="NCBI Taxonomy" id="2448032"/>
    <lineage>
        <taxon>Archaea</taxon>
        <taxon>Methanobacteriati</taxon>
        <taxon>Methanobacteriota</taxon>
        <taxon>Stenosarchaea group</taxon>
        <taxon>Halobacteria</taxon>
        <taxon>Halobacteriales</taxon>
        <taxon>Natrialbaceae</taxon>
        <taxon>Natrialba</taxon>
    </lineage>
</organism>
<evidence type="ECO:0000256" key="2">
    <source>
        <dbReference type="ARBA" id="ARBA00004651"/>
    </source>
</evidence>
<keyword evidence="8 19" id="KW-0169">Cobalamin biosynthesis</keyword>
<gene>
    <name evidence="19" type="primary">cobS</name>
    <name evidence="20" type="ORF">FYC77_07925</name>
</gene>
<evidence type="ECO:0000256" key="10">
    <source>
        <dbReference type="ARBA" id="ARBA00022692"/>
    </source>
</evidence>
<keyword evidence="11 19" id="KW-0460">Magnesium</keyword>
<evidence type="ECO:0000256" key="5">
    <source>
        <dbReference type="ARBA" id="ARBA00013200"/>
    </source>
</evidence>
<sequence length="251" mass="25524">MRRWLRAIRGGFAFLTRFPVGSREGDWTAFRSTPAAFPVVGLVGGAIAALPLLAADVLAPATVGFGYLLAIYLVMGINHLDGVADLGDAFVVHGDAERRREVLKDTTTGVGALLALSVVVAGVALGGVGLARMAPLEAVAVAVAVEVGAKLGMATMAAFGAASHDGMGRQFTDSSTVGGYLPAAVVVVVGATLVWPHPAVIGLCGAIAGVGLPWYWANRNLDGISGDVFGAANEIGRVVGLHVGVIAWTLS</sequence>
<dbReference type="Pfam" id="PF02654">
    <property type="entry name" value="CobS"/>
    <property type="match status" value="1"/>
</dbReference>
<feature type="transmembrane region" description="Helical" evidence="19">
    <location>
        <begin position="174"/>
        <end position="193"/>
    </location>
</feature>
<dbReference type="GO" id="GO:0005886">
    <property type="term" value="C:plasma membrane"/>
    <property type="evidence" value="ECO:0007669"/>
    <property type="project" value="UniProtKB-SubCell"/>
</dbReference>
<evidence type="ECO:0000256" key="16">
    <source>
        <dbReference type="ARBA" id="ARBA00032853"/>
    </source>
</evidence>
<evidence type="ECO:0000313" key="20">
    <source>
        <dbReference type="EMBL" id="TYT62533.1"/>
    </source>
</evidence>
<keyword evidence="21" id="KW-1185">Reference proteome</keyword>
<evidence type="ECO:0000256" key="6">
    <source>
        <dbReference type="ARBA" id="ARBA00015850"/>
    </source>
</evidence>
<dbReference type="HAMAP" id="MF_00719">
    <property type="entry name" value="CobS"/>
    <property type="match status" value="1"/>
</dbReference>
<dbReference type="AlphaFoldDB" id="A0A5D5ANG0"/>
<comment type="similarity">
    <text evidence="4 19">Belongs to the CobS family.</text>
</comment>
<evidence type="ECO:0000256" key="19">
    <source>
        <dbReference type="HAMAP-Rule" id="MF_00719"/>
    </source>
</evidence>
<keyword evidence="13 19" id="KW-0472">Membrane</keyword>
<comment type="cofactor">
    <cofactor evidence="1 19">
        <name>Mg(2+)</name>
        <dbReference type="ChEBI" id="CHEBI:18420"/>
    </cofactor>
</comment>
<evidence type="ECO:0000256" key="14">
    <source>
        <dbReference type="ARBA" id="ARBA00025228"/>
    </source>
</evidence>
<feature type="transmembrane region" description="Helical" evidence="19">
    <location>
        <begin position="199"/>
        <end position="217"/>
    </location>
</feature>
<comment type="subcellular location">
    <subcellularLocation>
        <location evidence="2 19">Cell membrane</location>
        <topology evidence="2 19">Multi-pass membrane protein</topology>
    </subcellularLocation>
</comment>
<feature type="transmembrane region" description="Helical" evidence="19">
    <location>
        <begin position="108"/>
        <end position="132"/>
    </location>
</feature>
<feature type="transmembrane region" description="Helical" evidence="19">
    <location>
        <begin position="138"/>
        <end position="162"/>
    </location>
</feature>
<comment type="catalytic activity">
    <reaction evidence="18 19">
        <text>alpha-ribazole 5'-phosphate + adenosylcob(III)inamide-GDP = adenosylcob(III)alamin 5'-phosphate + GMP + H(+)</text>
        <dbReference type="Rhea" id="RHEA:23560"/>
        <dbReference type="ChEBI" id="CHEBI:15378"/>
        <dbReference type="ChEBI" id="CHEBI:57918"/>
        <dbReference type="ChEBI" id="CHEBI:58115"/>
        <dbReference type="ChEBI" id="CHEBI:60487"/>
        <dbReference type="ChEBI" id="CHEBI:60493"/>
        <dbReference type="EC" id="2.7.8.26"/>
    </reaction>
</comment>
<accession>A0A5D5ANG0</accession>
<dbReference type="GO" id="GO:0051073">
    <property type="term" value="F:adenosylcobinamide-GDP ribazoletransferase activity"/>
    <property type="evidence" value="ECO:0007669"/>
    <property type="project" value="UniProtKB-UniRule"/>
</dbReference>
<evidence type="ECO:0000256" key="15">
    <source>
        <dbReference type="ARBA" id="ARBA00032605"/>
    </source>
</evidence>
<evidence type="ECO:0000256" key="1">
    <source>
        <dbReference type="ARBA" id="ARBA00001946"/>
    </source>
</evidence>
<comment type="catalytic activity">
    <reaction evidence="17 19">
        <text>alpha-ribazole + adenosylcob(III)inamide-GDP = adenosylcob(III)alamin + GMP + H(+)</text>
        <dbReference type="Rhea" id="RHEA:16049"/>
        <dbReference type="ChEBI" id="CHEBI:10329"/>
        <dbReference type="ChEBI" id="CHEBI:15378"/>
        <dbReference type="ChEBI" id="CHEBI:18408"/>
        <dbReference type="ChEBI" id="CHEBI:58115"/>
        <dbReference type="ChEBI" id="CHEBI:60487"/>
        <dbReference type="EC" id="2.7.8.26"/>
    </reaction>
</comment>
<dbReference type="PANTHER" id="PTHR34148:SF1">
    <property type="entry name" value="ADENOSYLCOBINAMIDE-GDP RIBAZOLETRANSFERASE"/>
    <property type="match status" value="1"/>
</dbReference>
<proteinExistence type="inferred from homology"/>
<evidence type="ECO:0000256" key="13">
    <source>
        <dbReference type="ARBA" id="ARBA00023136"/>
    </source>
</evidence>
<dbReference type="Proteomes" id="UP000324104">
    <property type="component" value="Unassembled WGS sequence"/>
</dbReference>
<comment type="function">
    <text evidence="14 19">Joins adenosylcobinamide-GDP and alpha-ribazole to generate adenosylcobalamin (Ado-cobalamin). Also synthesizes adenosylcobalamin 5'-phosphate from adenosylcobinamide-GDP and alpha-ribazole 5'-phosphate.</text>
</comment>
<feature type="transmembrane region" description="Helical" evidence="19">
    <location>
        <begin position="61"/>
        <end position="80"/>
    </location>
</feature>
<evidence type="ECO:0000256" key="11">
    <source>
        <dbReference type="ARBA" id="ARBA00022842"/>
    </source>
</evidence>
<evidence type="ECO:0000256" key="9">
    <source>
        <dbReference type="ARBA" id="ARBA00022679"/>
    </source>
</evidence>
<dbReference type="EC" id="2.7.8.26" evidence="5 19"/>
<comment type="caution">
    <text evidence="20">The sequence shown here is derived from an EMBL/GenBank/DDBJ whole genome shotgun (WGS) entry which is preliminary data.</text>
</comment>
<keyword evidence="12 19" id="KW-1133">Transmembrane helix</keyword>
<dbReference type="GO" id="GO:0008818">
    <property type="term" value="F:cobalamin 5'-phosphate synthase activity"/>
    <property type="evidence" value="ECO:0007669"/>
    <property type="project" value="UniProtKB-UniRule"/>
</dbReference>
<evidence type="ECO:0000256" key="18">
    <source>
        <dbReference type="ARBA" id="ARBA00049504"/>
    </source>
</evidence>
<keyword evidence="9 19" id="KW-0808">Transferase</keyword>
<evidence type="ECO:0000256" key="8">
    <source>
        <dbReference type="ARBA" id="ARBA00022573"/>
    </source>
</evidence>
<evidence type="ECO:0000256" key="3">
    <source>
        <dbReference type="ARBA" id="ARBA00004663"/>
    </source>
</evidence>
<dbReference type="InterPro" id="IPR003805">
    <property type="entry name" value="CobS"/>
</dbReference>
<keyword evidence="10 19" id="KW-0812">Transmembrane</keyword>
<keyword evidence="7 19" id="KW-1003">Cell membrane</keyword>
<dbReference type="GO" id="GO:0009236">
    <property type="term" value="P:cobalamin biosynthetic process"/>
    <property type="evidence" value="ECO:0007669"/>
    <property type="project" value="UniProtKB-UniRule"/>
</dbReference>
<evidence type="ECO:0000256" key="12">
    <source>
        <dbReference type="ARBA" id="ARBA00022989"/>
    </source>
</evidence>
<comment type="pathway">
    <text evidence="3 19">Cofactor biosynthesis; adenosylcobalamin biosynthesis; adenosylcobalamin from cob(II)yrinate a,c-diamide: step 7/7.</text>
</comment>